<accession>A0A2S4LY82</accession>
<keyword evidence="1" id="KW-0732">Signal</keyword>
<protein>
    <submittedName>
        <fullName evidence="2">Uncharacterized protein</fullName>
    </submittedName>
</protein>
<sequence>MTRLTVPALLIATCLAAPALAQTAPTAGPTSGTPPEKPASTEIASCKTTALHTISAKDPEIKDIYIDEDGATIATAETKVEDTPITRIIMGEAYLRTDRSDKPRRFLCLLGEKGKVLLTFFTVR</sequence>
<keyword evidence="3" id="KW-1185">Reference proteome</keyword>
<evidence type="ECO:0000256" key="1">
    <source>
        <dbReference type="SAM" id="SignalP"/>
    </source>
</evidence>
<evidence type="ECO:0000313" key="2">
    <source>
        <dbReference type="EMBL" id="POR47329.1"/>
    </source>
</evidence>
<reference evidence="2 3" key="1">
    <citation type="submission" date="2018-01" db="EMBL/GenBank/DDBJ databases">
        <title>Genomic Encyclopedia of Type Strains, Phase III (KMG-III): the genomes of soil and plant-associated and newly described type strains.</title>
        <authorList>
            <person name="Whitman W."/>
        </authorList>
    </citation>
    <scope>NUCLEOTIDE SEQUENCE [LARGE SCALE GENOMIC DNA]</scope>
    <source>
        <strain evidence="2 3">1131</strain>
    </source>
</reference>
<organism evidence="2 3">
    <name type="scientific">Bosea psychrotolerans</name>
    <dbReference type="NCBI Taxonomy" id="1871628"/>
    <lineage>
        <taxon>Bacteria</taxon>
        <taxon>Pseudomonadati</taxon>
        <taxon>Pseudomonadota</taxon>
        <taxon>Alphaproteobacteria</taxon>
        <taxon>Hyphomicrobiales</taxon>
        <taxon>Boseaceae</taxon>
        <taxon>Bosea</taxon>
    </lineage>
</organism>
<dbReference type="AlphaFoldDB" id="A0A2S4LY82"/>
<dbReference type="Proteomes" id="UP000236919">
    <property type="component" value="Unassembled WGS sequence"/>
</dbReference>
<evidence type="ECO:0000313" key="3">
    <source>
        <dbReference type="Proteomes" id="UP000236919"/>
    </source>
</evidence>
<dbReference type="OrthoDB" id="8019816at2"/>
<dbReference type="EMBL" id="PQFZ01000019">
    <property type="protein sequence ID" value="POR47329.1"/>
    <property type="molecule type" value="Genomic_DNA"/>
</dbReference>
<feature type="chain" id="PRO_5015747514" evidence="1">
    <location>
        <begin position="22"/>
        <end position="124"/>
    </location>
</feature>
<gene>
    <name evidence="2" type="ORF">CYD53_11913</name>
</gene>
<name>A0A2S4LY82_9HYPH</name>
<proteinExistence type="predicted"/>
<feature type="signal peptide" evidence="1">
    <location>
        <begin position="1"/>
        <end position="21"/>
    </location>
</feature>
<dbReference type="RefSeq" id="WP_103720605.1">
    <property type="nucleotide sequence ID" value="NZ_PQFZ01000019.1"/>
</dbReference>
<comment type="caution">
    <text evidence="2">The sequence shown here is derived from an EMBL/GenBank/DDBJ whole genome shotgun (WGS) entry which is preliminary data.</text>
</comment>